<feature type="domain" description="HTH luxR-type" evidence="3">
    <location>
        <begin position="864"/>
        <end position="930"/>
    </location>
</feature>
<dbReference type="SMART" id="SM00421">
    <property type="entry name" value="HTH_LUXR"/>
    <property type="match status" value="1"/>
</dbReference>
<dbReference type="PANTHER" id="PTHR16305">
    <property type="entry name" value="TESTICULAR SOLUBLE ADENYLYL CYCLASE"/>
    <property type="match status" value="1"/>
</dbReference>
<comment type="caution">
    <text evidence="4">The sequence shown here is derived from an EMBL/GenBank/DDBJ whole genome shotgun (WGS) entry which is preliminary data.</text>
</comment>
<dbReference type="Proteomes" id="UP001165283">
    <property type="component" value="Unassembled WGS sequence"/>
</dbReference>
<sequence length="934" mass="97437">MLLGRSRELSRIGELLRAASRGESAALVVRGEAGIGKSALVEAVARAAADGGAVDRPAGATVVPRAAVLRTRGIEAETAIPFGGLADLLRPALPLLGELPGPQSDALAGALALGPPAAADRFAIAAATLSLLALAGRGEPLLCVVDDAHWLDPASAEALVFAARRMHAEGSVILFTVRDGEPGAERFLALDPLPLGGLDAEAAGALLADGFAEPPPHEVVDRLVADTGGNPLALQELPGLLSADQLAGQAPILAPLPVGSLLQQSFLRRVERLPGPARDALLLAATSDVDTVDVLDRALRDADRSLADLEPAEEAGLLALDGGKLRFHHPLVRSAVYHSGSPAERRAAHRRLGDAFAHVADPQADERRVWHLAAATLTTDETVAAALEQVGLAAARAQGHAAAARALERAAELSPERGERARRLMAAARAAVPAGATQDAIRLLEQAQRWSDDPALAARAESERLRLGVWGIDAEVNRARLFDFAARAEATMPAVAVHAYLAAAQASLFSYDVAAITRATGRAALLGGADERVGLLCDVLAAMAAAQAGETARAAKLMAARHEQLLAQPTLDIEQLVTVSGVCYLALEQPEKARPLLGRAVESSRRANTAGLLAVQLPWMAALEWQSGNWTIALALAEEAVRLAPETGWLAQLPNSLSTMARVEAGMGLPGCRTHAEQAIDAARRSGSTGTLVHGLAARGLLELGLGDHAAAADDLTAALAAAPPTAAPLLRFHVLPDLVEACILAGRGDRARVALAELDELAERCGRVSALAAAARCHALLDRDTATDRFEQALALHARGTPPFDTARTRLVYGARLRRGRDRAGARAQLGAALEAFERLGATPWAERARHELTTSGGSAPAHGEPVERLLTAQELQVALAVRGGMSNAEAATSLFLSVKTIEYHLSAIYRKLGIRGRTQLARFISPAPPTTG</sequence>
<dbReference type="PANTHER" id="PTHR16305:SF35">
    <property type="entry name" value="TRANSCRIPTIONAL ACTIVATOR DOMAIN"/>
    <property type="match status" value="1"/>
</dbReference>
<dbReference type="Gene3D" id="1.25.40.10">
    <property type="entry name" value="Tetratricopeptide repeat domain"/>
    <property type="match status" value="1"/>
</dbReference>
<evidence type="ECO:0000259" key="3">
    <source>
        <dbReference type="PROSITE" id="PS50043"/>
    </source>
</evidence>
<dbReference type="InterPro" id="IPR036388">
    <property type="entry name" value="WH-like_DNA-bd_sf"/>
</dbReference>
<organism evidence="4 5">
    <name type="scientific">Pseudonocardia humida</name>
    <dbReference type="NCBI Taxonomy" id="2800819"/>
    <lineage>
        <taxon>Bacteria</taxon>
        <taxon>Bacillati</taxon>
        <taxon>Actinomycetota</taxon>
        <taxon>Actinomycetes</taxon>
        <taxon>Pseudonocardiales</taxon>
        <taxon>Pseudonocardiaceae</taxon>
        <taxon>Pseudonocardia</taxon>
    </lineage>
</organism>
<evidence type="ECO:0000256" key="2">
    <source>
        <dbReference type="ARBA" id="ARBA00022840"/>
    </source>
</evidence>
<dbReference type="InterPro" id="IPR000792">
    <property type="entry name" value="Tscrpt_reg_LuxR_C"/>
</dbReference>
<dbReference type="Pfam" id="PF13191">
    <property type="entry name" value="AAA_16"/>
    <property type="match status" value="1"/>
</dbReference>
<evidence type="ECO:0000313" key="5">
    <source>
        <dbReference type="Proteomes" id="UP001165283"/>
    </source>
</evidence>
<dbReference type="SUPFAM" id="SSF46894">
    <property type="entry name" value="C-terminal effector domain of the bipartite response regulators"/>
    <property type="match status" value="1"/>
</dbReference>
<keyword evidence="2" id="KW-0067">ATP-binding</keyword>
<dbReference type="InterPro" id="IPR011990">
    <property type="entry name" value="TPR-like_helical_dom_sf"/>
</dbReference>
<dbReference type="SUPFAM" id="SSF48452">
    <property type="entry name" value="TPR-like"/>
    <property type="match status" value="1"/>
</dbReference>
<dbReference type="EMBL" id="JAGSOV010000054">
    <property type="protein sequence ID" value="MCO1658418.1"/>
    <property type="molecule type" value="Genomic_DNA"/>
</dbReference>
<proteinExistence type="predicted"/>
<dbReference type="Gene3D" id="1.10.10.10">
    <property type="entry name" value="Winged helix-like DNA-binding domain superfamily/Winged helix DNA-binding domain"/>
    <property type="match status" value="1"/>
</dbReference>
<evidence type="ECO:0000313" key="4">
    <source>
        <dbReference type="EMBL" id="MCO1658418.1"/>
    </source>
</evidence>
<dbReference type="CDD" id="cd06170">
    <property type="entry name" value="LuxR_C_like"/>
    <property type="match status" value="1"/>
</dbReference>
<accession>A0ABT1A5Y1</accession>
<dbReference type="InterPro" id="IPR041664">
    <property type="entry name" value="AAA_16"/>
</dbReference>
<dbReference type="PROSITE" id="PS50043">
    <property type="entry name" value="HTH_LUXR_2"/>
    <property type="match status" value="1"/>
</dbReference>
<dbReference type="RefSeq" id="WP_252442352.1">
    <property type="nucleotide sequence ID" value="NZ_JAGSOV010000054.1"/>
</dbReference>
<gene>
    <name evidence="4" type="ORF">KDL28_25460</name>
</gene>
<keyword evidence="1" id="KW-0547">Nucleotide-binding</keyword>
<dbReference type="SUPFAM" id="SSF52540">
    <property type="entry name" value="P-loop containing nucleoside triphosphate hydrolases"/>
    <property type="match status" value="1"/>
</dbReference>
<protein>
    <submittedName>
        <fullName evidence="4">AAA family ATPase</fullName>
    </submittedName>
</protein>
<dbReference type="InterPro" id="IPR027417">
    <property type="entry name" value="P-loop_NTPase"/>
</dbReference>
<name>A0ABT1A5Y1_9PSEU</name>
<evidence type="ECO:0000256" key="1">
    <source>
        <dbReference type="ARBA" id="ARBA00022741"/>
    </source>
</evidence>
<reference evidence="4" key="1">
    <citation type="submission" date="2021-04" db="EMBL/GenBank/DDBJ databases">
        <title>Pseudonocardia sp. nov., isolated from sandy soil of mangrove forest.</title>
        <authorList>
            <person name="Zan Z."/>
            <person name="Huang R."/>
            <person name="Liu W."/>
        </authorList>
    </citation>
    <scope>NUCLEOTIDE SEQUENCE</scope>
    <source>
        <strain evidence="4">S2-4</strain>
    </source>
</reference>
<dbReference type="InterPro" id="IPR016032">
    <property type="entry name" value="Sig_transdc_resp-reg_C-effctor"/>
</dbReference>
<dbReference type="PRINTS" id="PR00038">
    <property type="entry name" value="HTHLUXR"/>
</dbReference>
<keyword evidence="5" id="KW-1185">Reference proteome</keyword>
<dbReference type="Pfam" id="PF00196">
    <property type="entry name" value="GerE"/>
    <property type="match status" value="1"/>
</dbReference>